<evidence type="ECO:0008006" key="16">
    <source>
        <dbReference type="Google" id="ProtNLM"/>
    </source>
</evidence>
<evidence type="ECO:0000256" key="2">
    <source>
        <dbReference type="ARBA" id="ARBA00004167"/>
    </source>
</evidence>
<evidence type="ECO:0000313" key="15">
    <source>
        <dbReference type="Proteomes" id="UP001152523"/>
    </source>
</evidence>
<evidence type="ECO:0000256" key="4">
    <source>
        <dbReference type="ARBA" id="ARBA00022692"/>
    </source>
</evidence>
<evidence type="ECO:0000256" key="7">
    <source>
        <dbReference type="ARBA" id="ARBA00023002"/>
    </source>
</evidence>
<accession>A0AAV0E3Z2</accession>
<keyword evidence="7 12" id="KW-0560">Oxidoreductase</keyword>
<keyword evidence="10 13" id="KW-0472">Membrane</keyword>
<keyword evidence="3 11" id="KW-0349">Heme</keyword>
<dbReference type="PANTHER" id="PTHR47947">
    <property type="entry name" value="CYTOCHROME P450 82C3-RELATED"/>
    <property type="match status" value="1"/>
</dbReference>
<keyword evidence="6 13" id="KW-1133">Transmembrane helix</keyword>
<keyword evidence="5 11" id="KW-0479">Metal-binding</keyword>
<keyword evidence="9 12" id="KW-0503">Monooxygenase</keyword>
<gene>
    <name evidence="14" type="ORF">CEPIT_LOCUS21439</name>
</gene>
<comment type="cofactor">
    <cofactor evidence="1 11">
        <name>heme</name>
        <dbReference type="ChEBI" id="CHEBI:30413"/>
    </cofactor>
</comment>
<dbReference type="InterPro" id="IPR017972">
    <property type="entry name" value="Cyt_P450_CS"/>
</dbReference>
<name>A0AAV0E3Z2_9ASTE</name>
<evidence type="ECO:0000256" key="10">
    <source>
        <dbReference type="ARBA" id="ARBA00023136"/>
    </source>
</evidence>
<evidence type="ECO:0000256" key="6">
    <source>
        <dbReference type="ARBA" id="ARBA00022989"/>
    </source>
</evidence>
<dbReference type="Proteomes" id="UP001152523">
    <property type="component" value="Unassembled WGS sequence"/>
</dbReference>
<dbReference type="InterPro" id="IPR050651">
    <property type="entry name" value="Plant_Cytochrome_P450_Monoox"/>
</dbReference>
<dbReference type="Gene3D" id="1.10.630.10">
    <property type="entry name" value="Cytochrome P450"/>
    <property type="match status" value="1"/>
</dbReference>
<dbReference type="GO" id="GO:0016705">
    <property type="term" value="F:oxidoreductase activity, acting on paired donors, with incorporation or reduction of molecular oxygen"/>
    <property type="evidence" value="ECO:0007669"/>
    <property type="project" value="InterPro"/>
</dbReference>
<comment type="caution">
    <text evidence="14">The sequence shown here is derived from an EMBL/GenBank/DDBJ whole genome shotgun (WGS) entry which is preliminary data.</text>
</comment>
<dbReference type="InterPro" id="IPR001128">
    <property type="entry name" value="Cyt_P450"/>
</dbReference>
<protein>
    <recommendedName>
        <fullName evidence="16">Cytochrome P450</fullName>
    </recommendedName>
</protein>
<evidence type="ECO:0000256" key="1">
    <source>
        <dbReference type="ARBA" id="ARBA00001971"/>
    </source>
</evidence>
<evidence type="ECO:0000256" key="12">
    <source>
        <dbReference type="RuleBase" id="RU000461"/>
    </source>
</evidence>
<evidence type="ECO:0000256" key="3">
    <source>
        <dbReference type="ARBA" id="ARBA00022617"/>
    </source>
</evidence>
<dbReference type="FunFam" id="1.10.630.10:FF:000026">
    <property type="entry name" value="Cytochrome P450 82C4"/>
    <property type="match status" value="1"/>
</dbReference>
<keyword evidence="8 11" id="KW-0408">Iron</keyword>
<evidence type="ECO:0000256" key="9">
    <source>
        <dbReference type="ARBA" id="ARBA00023033"/>
    </source>
</evidence>
<feature type="binding site" description="axial binding residue" evidence="11">
    <location>
        <position position="482"/>
    </location>
    <ligand>
        <name>heme</name>
        <dbReference type="ChEBI" id="CHEBI:30413"/>
    </ligand>
    <ligandPart>
        <name>Fe</name>
        <dbReference type="ChEBI" id="CHEBI:18248"/>
    </ligandPart>
</feature>
<keyword evidence="4 13" id="KW-0812">Transmembrane</keyword>
<sequence>MAMEFLFSLVSNYSILLLGIAGLLLVFLSMTSWGRMKKNNTKGLLPPEAAGAWPLIGHLRLLTAVKQPFARTLGAMADEYGPIFSIRVGMQRSVVISSWETAMDAFSANDKILASRPSSCAGKYMGYDYAVLPLALHGPLWRSMRKQMVGEMLSNNTLEKLKPVWMSELHTNLKELYTCIVATTGATKPVDISEWFRHLTLNLIVKLISGSRYKYPPNKAVDDEETSRLIKAFAEFNRLSGELVPGDAFYPTGLFRWLDIGGKIVSMKQTAKELNGVYQNWLDEHVERRRSNAAAGNGVEDDRDFIDTLLSVFEREFQSVGHSHSRETIIKAASHSVLVDGADTLGLNLEWVLSMLLNNPIAMKKVREEIDTIINSNERWVQESDIEQMVYFKATVKEIMRLYPPSPLLSPHRAIADCTIGGYTVTKGTILYPNAWKLQRDPRVWPEPEKFLPERFLGCDERETDLGRHFGFIPFGIGRRSCPGTSYALKVTHLTIARLIQGFMITTPGNMPVDMLEGISITLIRKTPLQVYITPRLPSSFYE</sequence>
<dbReference type="PRINTS" id="PR00385">
    <property type="entry name" value="P450"/>
</dbReference>
<dbReference type="GO" id="GO:0020037">
    <property type="term" value="F:heme binding"/>
    <property type="evidence" value="ECO:0007669"/>
    <property type="project" value="InterPro"/>
</dbReference>
<dbReference type="GO" id="GO:0004497">
    <property type="term" value="F:monooxygenase activity"/>
    <property type="evidence" value="ECO:0007669"/>
    <property type="project" value="UniProtKB-KW"/>
</dbReference>
<proteinExistence type="inferred from homology"/>
<comment type="subcellular location">
    <subcellularLocation>
        <location evidence="2">Membrane</location>
        <topology evidence="2">Single-pass membrane protein</topology>
    </subcellularLocation>
</comment>
<dbReference type="GO" id="GO:0016020">
    <property type="term" value="C:membrane"/>
    <property type="evidence" value="ECO:0007669"/>
    <property type="project" value="UniProtKB-SubCell"/>
</dbReference>
<feature type="transmembrane region" description="Helical" evidence="13">
    <location>
        <begin position="6"/>
        <end position="28"/>
    </location>
</feature>
<evidence type="ECO:0000256" key="5">
    <source>
        <dbReference type="ARBA" id="ARBA00022723"/>
    </source>
</evidence>
<reference evidence="14" key="1">
    <citation type="submission" date="2022-07" db="EMBL/GenBank/DDBJ databases">
        <authorList>
            <person name="Macas J."/>
            <person name="Novak P."/>
            <person name="Neumann P."/>
        </authorList>
    </citation>
    <scope>NUCLEOTIDE SEQUENCE</scope>
</reference>
<dbReference type="GO" id="GO:0005506">
    <property type="term" value="F:iron ion binding"/>
    <property type="evidence" value="ECO:0007669"/>
    <property type="project" value="InterPro"/>
</dbReference>
<dbReference type="InterPro" id="IPR036396">
    <property type="entry name" value="Cyt_P450_sf"/>
</dbReference>
<dbReference type="Pfam" id="PF00067">
    <property type="entry name" value="p450"/>
    <property type="match status" value="1"/>
</dbReference>
<evidence type="ECO:0000256" key="13">
    <source>
        <dbReference type="SAM" id="Phobius"/>
    </source>
</evidence>
<dbReference type="EMBL" id="CAMAPF010000271">
    <property type="protein sequence ID" value="CAH9116278.1"/>
    <property type="molecule type" value="Genomic_DNA"/>
</dbReference>
<dbReference type="PANTHER" id="PTHR47947:SF1">
    <property type="entry name" value="CYTOCHROME P450 82E3"/>
    <property type="match status" value="1"/>
</dbReference>
<evidence type="ECO:0000256" key="11">
    <source>
        <dbReference type="PIRSR" id="PIRSR602401-1"/>
    </source>
</evidence>
<dbReference type="AlphaFoldDB" id="A0AAV0E3Z2"/>
<evidence type="ECO:0000313" key="14">
    <source>
        <dbReference type="EMBL" id="CAH9116278.1"/>
    </source>
</evidence>
<comment type="similarity">
    <text evidence="12">Belongs to the cytochrome P450 family.</text>
</comment>
<dbReference type="InterPro" id="IPR002401">
    <property type="entry name" value="Cyt_P450_E_grp-I"/>
</dbReference>
<keyword evidence="15" id="KW-1185">Reference proteome</keyword>
<organism evidence="14 15">
    <name type="scientific">Cuscuta epithymum</name>
    <dbReference type="NCBI Taxonomy" id="186058"/>
    <lineage>
        <taxon>Eukaryota</taxon>
        <taxon>Viridiplantae</taxon>
        <taxon>Streptophyta</taxon>
        <taxon>Embryophyta</taxon>
        <taxon>Tracheophyta</taxon>
        <taxon>Spermatophyta</taxon>
        <taxon>Magnoliopsida</taxon>
        <taxon>eudicotyledons</taxon>
        <taxon>Gunneridae</taxon>
        <taxon>Pentapetalae</taxon>
        <taxon>asterids</taxon>
        <taxon>lamiids</taxon>
        <taxon>Solanales</taxon>
        <taxon>Convolvulaceae</taxon>
        <taxon>Cuscuteae</taxon>
        <taxon>Cuscuta</taxon>
        <taxon>Cuscuta subgen. Cuscuta</taxon>
    </lineage>
</organism>
<evidence type="ECO:0000256" key="8">
    <source>
        <dbReference type="ARBA" id="ARBA00023004"/>
    </source>
</evidence>
<dbReference type="PRINTS" id="PR00463">
    <property type="entry name" value="EP450I"/>
</dbReference>
<dbReference type="PROSITE" id="PS00086">
    <property type="entry name" value="CYTOCHROME_P450"/>
    <property type="match status" value="1"/>
</dbReference>
<dbReference type="SUPFAM" id="SSF48264">
    <property type="entry name" value="Cytochrome P450"/>
    <property type="match status" value="1"/>
</dbReference>